<dbReference type="Proteomes" id="UP001271274">
    <property type="component" value="Unassembled WGS sequence"/>
</dbReference>
<keyword evidence="3" id="KW-1185">Reference proteome</keyword>
<dbReference type="EMBL" id="JARAYU010000034">
    <property type="protein sequence ID" value="MDX3706832.1"/>
    <property type="molecule type" value="Genomic_DNA"/>
</dbReference>
<feature type="domain" description="Aminoglycoside phosphotransferase" evidence="1">
    <location>
        <begin position="65"/>
        <end position="271"/>
    </location>
</feature>
<gene>
    <name evidence="2" type="ORF">PV662_45590</name>
</gene>
<evidence type="ECO:0000313" key="2">
    <source>
        <dbReference type="EMBL" id="MDX3706832.1"/>
    </source>
</evidence>
<dbReference type="InterPro" id="IPR002575">
    <property type="entry name" value="Aminoglycoside_PTrfase"/>
</dbReference>
<dbReference type="InterPro" id="IPR011009">
    <property type="entry name" value="Kinase-like_dom_sf"/>
</dbReference>
<evidence type="ECO:0000259" key="1">
    <source>
        <dbReference type="Pfam" id="PF01636"/>
    </source>
</evidence>
<dbReference type="Pfam" id="PF01636">
    <property type="entry name" value="APH"/>
    <property type="match status" value="1"/>
</dbReference>
<dbReference type="SUPFAM" id="SSF56112">
    <property type="entry name" value="Protein kinase-like (PK-like)"/>
    <property type="match status" value="1"/>
</dbReference>
<dbReference type="RefSeq" id="WP_319063802.1">
    <property type="nucleotide sequence ID" value="NZ_JARAYT010000022.1"/>
</dbReference>
<sequence>MRSRAGFVADVYSLGGGAWDMVPVARGALGQIWRLSAGAGAGVGGGAGGGGSWAVKELLFGCDEGQVGREAALRNAAEELGISAPRLFADRDGAYVSRLPDSMGGSYVKLYDWVDGSEADPADPELLGWCGRTLALLHRAGEGPRGTPNDWYERCPGEADWAVLCEGVRRAGVPWADALERFAATSAVELARYVTPSAGGDVVTSHLDMRPQNVLVGRSGPVLLDWDNAGPVSAERELAHAVHVWAGGDDFCADSARRLVRGYLDAGGRAVIKGLESFSLLFATDLNYVRVQAECAIDPNVTASQREFASAEVVRMLGRLPDPAAVSRLAEALAPEW</sequence>
<comment type="caution">
    <text evidence="2">The sequence shown here is derived from an EMBL/GenBank/DDBJ whole genome shotgun (WGS) entry which is preliminary data.</text>
</comment>
<evidence type="ECO:0000313" key="3">
    <source>
        <dbReference type="Proteomes" id="UP001271274"/>
    </source>
</evidence>
<accession>A0ABU4NXU7</accession>
<name>A0ABU4NXU7_9ACTN</name>
<reference evidence="2 3" key="1">
    <citation type="journal article" date="2023" name="Microb. Genom.">
        <title>Mesoterricola silvestris gen. nov., sp. nov., Mesoterricola sediminis sp. nov., Geothrix oryzae sp. nov., Geothrix edaphica sp. nov., Geothrix rubra sp. nov., and Geothrix limicola sp. nov., six novel members of Acidobacteriota isolated from soils.</title>
        <authorList>
            <person name="Weisberg A.J."/>
            <person name="Pearce E."/>
            <person name="Kramer C.G."/>
            <person name="Chang J.H."/>
            <person name="Clarke C.R."/>
        </authorList>
    </citation>
    <scope>NUCLEOTIDE SEQUENCE [LARGE SCALE GENOMIC DNA]</scope>
    <source>
        <strain evidence="2 3">ID09-01A</strain>
    </source>
</reference>
<proteinExistence type="predicted"/>
<organism evidence="2 3">
    <name type="scientific">Streptomyces europaeiscabiei</name>
    <dbReference type="NCBI Taxonomy" id="146819"/>
    <lineage>
        <taxon>Bacteria</taxon>
        <taxon>Bacillati</taxon>
        <taxon>Actinomycetota</taxon>
        <taxon>Actinomycetes</taxon>
        <taxon>Kitasatosporales</taxon>
        <taxon>Streptomycetaceae</taxon>
        <taxon>Streptomyces</taxon>
    </lineage>
</organism>
<dbReference type="Gene3D" id="3.90.1200.10">
    <property type="match status" value="1"/>
</dbReference>
<protein>
    <submittedName>
        <fullName evidence="2">Aminoglycoside phosphotransferase family protein</fullName>
    </submittedName>
</protein>